<dbReference type="SUPFAM" id="SSF46785">
    <property type="entry name" value="Winged helix' DNA-binding domain"/>
    <property type="match status" value="1"/>
</dbReference>
<dbReference type="HOGENOM" id="CLU_039613_16_1_6"/>
<dbReference type="InterPro" id="IPR005119">
    <property type="entry name" value="LysR_subst-bd"/>
</dbReference>
<evidence type="ECO:0000313" key="6">
    <source>
        <dbReference type="EMBL" id="ENV19112.1"/>
    </source>
</evidence>
<evidence type="ECO:0000256" key="3">
    <source>
        <dbReference type="ARBA" id="ARBA00023125"/>
    </source>
</evidence>
<dbReference type="InterPro" id="IPR036390">
    <property type="entry name" value="WH_DNA-bd_sf"/>
</dbReference>
<dbReference type="Proteomes" id="UP000013148">
    <property type="component" value="Unassembled WGS sequence"/>
</dbReference>
<comment type="similarity">
    <text evidence="1">Belongs to the LysR transcriptional regulatory family.</text>
</comment>
<evidence type="ECO:0000259" key="5">
    <source>
        <dbReference type="PROSITE" id="PS50931"/>
    </source>
</evidence>
<dbReference type="GO" id="GO:0043565">
    <property type="term" value="F:sequence-specific DNA binding"/>
    <property type="evidence" value="ECO:0007669"/>
    <property type="project" value="TreeGrafter"/>
</dbReference>
<dbReference type="PATRIC" id="fig|1217656.3.peg.205"/>
<keyword evidence="2" id="KW-0805">Transcription regulation</keyword>
<dbReference type="Pfam" id="PF03466">
    <property type="entry name" value="LysR_substrate"/>
    <property type="match status" value="1"/>
</dbReference>
<sequence length="296" mass="33219">MKTNLNDLCTFTAVIQNKNFTKTAAQLGVTQSAISQSICHLEEQIGLKLFNRTTRSLTVTDAGQRLFELVGKNIEDITLGLELLSSMHDKPVGKVKISADDYVIKYHLWKKLKNIVFDYPDIQIELISENRRIDIAKEGYDAGVRLGNLVEKDMVAIPISEPIKMCLVASPDYIAKHTMPLSIHDLKKHACLHVRILTDHSLLSWTFTENGQNIAFKGEGQLIFTSIEQILEASLCGYGIAYIPQDLAGPQINQGHLIEIMPEYSITHPAFYLFYTSRKLVSPAFSIIKDALKQTL</sequence>
<evidence type="ECO:0000313" key="7">
    <source>
        <dbReference type="Proteomes" id="UP000013148"/>
    </source>
</evidence>
<dbReference type="InterPro" id="IPR000847">
    <property type="entry name" value="LysR_HTH_N"/>
</dbReference>
<keyword evidence="3" id="KW-0238">DNA-binding</keyword>
<evidence type="ECO:0000256" key="1">
    <source>
        <dbReference type="ARBA" id="ARBA00009437"/>
    </source>
</evidence>
<keyword evidence="7" id="KW-1185">Reference proteome</keyword>
<dbReference type="GO" id="GO:0003700">
    <property type="term" value="F:DNA-binding transcription factor activity"/>
    <property type="evidence" value="ECO:0007669"/>
    <property type="project" value="InterPro"/>
</dbReference>
<accession>N8X445</accession>
<keyword evidence="4" id="KW-0804">Transcription</keyword>
<dbReference type="GO" id="GO:0006351">
    <property type="term" value="P:DNA-templated transcription"/>
    <property type="evidence" value="ECO:0007669"/>
    <property type="project" value="TreeGrafter"/>
</dbReference>
<dbReference type="RefSeq" id="WP_004816817.1">
    <property type="nucleotide sequence ID" value="NZ_KB849454.1"/>
</dbReference>
<protein>
    <recommendedName>
        <fullName evidence="5">HTH lysR-type domain-containing protein</fullName>
    </recommendedName>
</protein>
<dbReference type="SUPFAM" id="SSF53850">
    <property type="entry name" value="Periplasmic binding protein-like II"/>
    <property type="match status" value="1"/>
</dbReference>
<reference evidence="6 7" key="1">
    <citation type="submission" date="2013-02" db="EMBL/GenBank/DDBJ databases">
        <title>The Genome Sequence of Acinetobacter guillouiae NIPH 991.</title>
        <authorList>
            <consortium name="The Broad Institute Genome Sequencing Platform"/>
            <consortium name="The Broad Institute Genome Sequencing Center for Infectious Disease"/>
            <person name="Cerqueira G."/>
            <person name="Feldgarden M."/>
            <person name="Courvalin P."/>
            <person name="Perichon B."/>
            <person name="Grillot-Courvalin C."/>
            <person name="Clermont D."/>
            <person name="Rocha E."/>
            <person name="Yoon E.-J."/>
            <person name="Nemec A."/>
            <person name="Walker B."/>
            <person name="Young S.K."/>
            <person name="Zeng Q."/>
            <person name="Gargeya S."/>
            <person name="Fitzgerald M."/>
            <person name="Haas B."/>
            <person name="Abouelleil A."/>
            <person name="Alvarado L."/>
            <person name="Arachchi H.M."/>
            <person name="Berlin A.M."/>
            <person name="Chapman S.B."/>
            <person name="Dewar J."/>
            <person name="Goldberg J."/>
            <person name="Griggs A."/>
            <person name="Gujja S."/>
            <person name="Hansen M."/>
            <person name="Howarth C."/>
            <person name="Imamovic A."/>
            <person name="Larimer J."/>
            <person name="McCowan C."/>
            <person name="Murphy C."/>
            <person name="Neiman D."/>
            <person name="Pearson M."/>
            <person name="Priest M."/>
            <person name="Roberts A."/>
            <person name="Saif S."/>
            <person name="Shea T."/>
            <person name="Sisk P."/>
            <person name="Sykes S."/>
            <person name="Wortman J."/>
            <person name="Nusbaum C."/>
            <person name="Birren B."/>
        </authorList>
    </citation>
    <scope>NUCLEOTIDE SEQUENCE [LARGE SCALE GENOMIC DNA]</scope>
    <source>
        <strain evidence="6 7">NIPH 991</strain>
    </source>
</reference>
<organism evidence="6 7">
    <name type="scientific">Acinetobacter guillouiae NIPH 991</name>
    <dbReference type="NCBI Taxonomy" id="1217656"/>
    <lineage>
        <taxon>Bacteria</taxon>
        <taxon>Pseudomonadati</taxon>
        <taxon>Pseudomonadota</taxon>
        <taxon>Gammaproteobacteria</taxon>
        <taxon>Moraxellales</taxon>
        <taxon>Moraxellaceae</taxon>
        <taxon>Acinetobacter</taxon>
    </lineage>
</organism>
<gene>
    <name evidence="6" type="ORF">F964_00207</name>
</gene>
<dbReference type="PANTHER" id="PTHR30537:SF1">
    <property type="entry name" value="HTH-TYPE TRANSCRIPTIONAL REGULATOR PGRR"/>
    <property type="match status" value="1"/>
</dbReference>
<dbReference type="AlphaFoldDB" id="N8X445"/>
<dbReference type="eggNOG" id="COG0583">
    <property type="taxonomic scope" value="Bacteria"/>
</dbReference>
<dbReference type="Pfam" id="PF00126">
    <property type="entry name" value="HTH_1"/>
    <property type="match status" value="1"/>
</dbReference>
<feature type="domain" description="HTH lysR-type" evidence="5">
    <location>
        <begin position="3"/>
        <end position="60"/>
    </location>
</feature>
<dbReference type="PROSITE" id="PS50931">
    <property type="entry name" value="HTH_LYSR"/>
    <property type="match status" value="1"/>
</dbReference>
<proteinExistence type="inferred from homology"/>
<dbReference type="PANTHER" id="PTHR30537">
    <property type="entry name" value="HTH-TYPE TRANSCRIPTIONAL REGULATOR"/>
    <property type="match status" value="1"/>
</dbReference>
<dbReference type="InterPro" id="IPR058163">
    <property type="entry name" value="LysR-type_TF_proteobact-type"/>
</dbReference>
<comment type="caution">
    <text evidence="6">The sequence shown here is derived from an EMBL/GenBank/DDBJ whole genome shotgun (WGS) entry which is preliminary data.</text>
</comment>
<dbReference type="Gene3D" id="3.40.190.290">
    <property type="match status" value="1"/>
</dbReference>
<dbReference type="Gene3D" id="1.10.10.10">
    <property type="entry name" value="Winged helix-like DNA-binding domain superfamily/Winged helix DNA-binding domain"/>
    <property type="match status" value="1"/>
</dbReference>
<dbReference type="InterPro" id="IPR036388">
    <property type="entry name" value="WH-like_DNA-bd_sf"/>
</dbReference>
<evidence type="ECO:0000256" key="4">
    <source>
        <dbReference type="ARBA" id="ARBA00023163"/>
    </source>
</evidence>
<name>N8X445_ACIGI</name>
<dbReference type="EMBL" id="APPJ01000001">
    <property type="protein sequence ID" value="ENV19112.1"/>
    <property type="molecule type" value="Genomic_DNA"/>
</dbReference>
<evidence type="ECO:0000256" key="2">
    <source>
        <dbReference type="ARBA" id="ARBA00023015"/>
    </source>
</evidence>
<dbReference type="PRINTS" id="PR00039">
    <property type="entry name" value="HTHLYSR"/>
</dbReference>
<dbReference type="FunFam" id="1.10.10.10:FF:000001">
    <property type="entry name" value="LysR family transcriptional regulator"/>
    <property type="match status" value="1"/>
</dbReference>